<evidence type="ECO:0000313" key="11">
    <source>
        <dbReference type="EMBL" id="CAH1002250.1"/>
    </source>
</evidence>
<sequence length="444" mass="50116">MTFADLNLSNPLLNALDDLGLEQPTPIQERAFPVIMSGRDVVGIAQTGTGKTLAFLLPLLRLWKFRKDPYPQVLIVVPTRELVVQVVEEIEKLSTYMNVVAVGVYGGVNLKVHAAAVEQGCDFVVGTPGRLYDLIVIGSLKFKGLKQLVIDEVDELLELGFLPQLTKIFDLLPDRRQNLLFSATMTQEVEAIISDTFNFPQTVEAAPTGTPLENIEQRNYRVPNFNTKVNLLRYLLQDSETFHRVLVFAPGKRFADLLAEQLEEDFPDQLGVIHGNKSQNYRFRSLERFQSGEHRVLLATDLVSRGLDLSEVSHVINFDTPELPENYMHRIGRTGRADQTGVAITFTTEAEEEYLTSIEALMDQRVPVLPLPEEVAVSTELIQEELPQSLQPIVEVKIQVSPEGAFHEKSEKNSKRPMTRQELQAYRNRLKGGRKRKKNRTGKK</sequence>
<dbReference type="Pfam" id="PF00271">
    <property type="entry name" value="Helicase_C"/>
    <property type="match status" value="1"/>
</dbReference>
<organism evidence="11 12">
    <name type="scientific">Neolewinella maritima</name>
    <dbReference type="NCBI Taxonomy" id="1383882"/>
    <lineage>
        <taxon>Bacteria</taxon>
        <taxon>Pseudomonadati</taxon>
        <taxon>Bacteroidota</taxon>
        <taxon>Saprospiria</taxon>
        <taxon>Saprospirales</taxon>
        <taxon>Lewinellaceae</taxon>
        <taxon>Neolewinella</taxon>
    </lineage>
</organism>
<dbReference type="InterPro" id="IPR014014">
    <property type="entry name" value="RNA_helicase_DEAD_Q_motif"/>
</dbReference>
<dbReference type="PANTHER" id="PTHR47959">
    <property type="entry name" value="ATP-DEPENDENT RNA HELICASE RHLE-RELATED"/>
    <property type="match status" value="1"/>
</dbReference>
<gene>
    <name evidence="11" type="primary">rhlE_4</name>
    <name evidence="11" type="ORF">LEM8419_03168</name>
</gene>
<evidence type="ECO:0000259" key="8">
    <source>
        <dbReference type="PROSITE" id="PS51192"/>
    </source>
</evidence>
<evidence type="ECO:0000256" key="2">
    <source>
        <dbReference type="ARBA" id="ARBA00022801"/>
    </source>
</evidence>
<feature type="short sequence motif" description="Q motif" evidence="6">
    <location>
        <begin position="1"/>
        <end position="29"/>
    </location>
</feature>
<evidence type="ECO:0000256" key="3">
    <source>
        <dbReference type="ARBA" id="ARBA00022806"/>
    </source>
</evidence>
<evidence type="ECO:0000256" key="4">
    <source>
        <dbReference type="ARBA" id="ARBA00022840"/>
    </source>
</evidence>
<dbReference type="InterPro" id="IPR027417">
    <property type="entry name" value="P-loop_NTPase"/>
</dbReference>
<name>A0ABN8FAB5_9BACT</name>
<evidence type="ECO:0000256" key="7">
    <source>
        <dbReference type="SAM" id="MobiDB-lite"/>
    </source>
</evidence>
<dbReference type="Gene3D" id="3.40.50.300">
    <property type="entry name" value="P-loop containing nucleotide triphosphate hydrolases"/>
    <property type="match status" value="2"/>
</dbReference>
<dbReference type="InterPro" id="IPR014001">
    <property type="entry name" value="Helicase_ATP-bd"/>
</dbReference>
<keyword evidence="12" id="KW-1185">Reference proteome</keyword>
<comment type="caution">
    <text evidence="11">The sequence shown here is derived from an EMBL/GenBank/DDBJ whole genome shotgun (WGS) entry which is preliminary data.</text>
</comment>
<dbReference type="CDD" id="cd00268">
    <property type="entry name" value="DEADc"/>
    <property type="match status" value="1"/>
</dbReference>
<dbReference type="SMART" id="SM00490">
    <property type="entry name" value="HELICc"/>
    <property type="match status" value="1"/>
</dbReference>
<dbReference type="PROSITE" id="PS51195">
    <property type="entry name" value="Q_MOTIF"/>
    <property type="match status" value="1"/>
</dbReference>
<dbReference type="InterPro" id="IPR050079">
    <property type="entry name" value="DEAD_box_RNA_helicase"/>
</dbReference>
<feature type="domain" description="Helicase ATP-binding" evidence="8">
    <location>
        <begin position="32"/>
        <end position="203"/>
    </location>
</feature>
<accession>A0ABN8FAB5</accession>
<evidence type="ECO:0000259" key="10">
    <source>
        <dbReference type="PROSITE" id="PS51195"/>
    </source>
</evidence>
<dbReference type="RefSeq" id="WP_238752122.1">
    <property type="nucleotide sequence ID" value="NZ_CAKLPZ010000004.1"/>
</dbReference>
<dbReference type="PANTHER" id="PTHR47959:SF1">
    <property type="entry name" value="ATP-DEPENDENT RNA HELICASE DBPA"/>
    <property type="match status" value="1"/>
</dbReference>
<dbReference type="GO" id="GO:0016787">
    <property type="term" value="F:hydrolase activity"/>
    <property type="evidence" value="ECO:0007669"/>
    <property type="project" value="UniProtKB-KW"/>
</dbReference>
<dbReference type="InterPro" id="IPR044742">
    <property type="entry name" value="DEAD/DEAH_RhlB"/>
</dbReference>
<dbReference type="GO" id="GO:0003724">
    <property type="term" value="F:RNA helicase activity"/>
    <property type="evidence" value="ECO:0007669"/>
    <property type="project" value="UniProtKB-EC"/>
</dbReference>
<dbReference type="Pfam" id="PF00270">
    <property type="entry name" value="DEAD"/>
    <property type="match status" value="1"/>
</dbReference>
<dbReference type="SUPFAM" id="SSF52540">
    <property type="entry name" value="P-loop containing nucleoside triphosphate hydrolases"/>
    <property type="match status" value="1"/>
</dbReference>
<proteinExistence type="inferred from homology"/>
<evidence type="ECO:0000256" key="6">
    <source>
        <dbReference type="PROSITE-ProRule" id="PRU00552"/>
    </source>
</evidence>
<reference evidence="11" key="1">
    <citation type="submission" date="2021-12" db="EMBL/GenBank/DDBJ databases">
        <authorList>
            <person name="Rodrigo-Torres L."/>
            <person name="Arahal R. D."/>
            <person name="Lucena T."/>
        </authorList>
    </citation>
    <scope>NUCLEOTIDE SEQUENCE</scope>
    <source>
        <strain evidence="11">CECT 8419</strain>
    </source>
</reference>
<dbReference type="EMBL" id="CAKLPZ010000004">
    <property type="protein sequence ID" value="CAH1002250.1"/>
    <property type="molecule type" value="Genomic_DNA"/>
</dbReference>
<feature type="region of interest" description="Disordered" evidence="7">
    <location>
        <begin position="403"/>
        <end position="422"/>
    </location>
</feature>
<protein>
    <submittedName>
        <fullName evidence="11">ATP-dependent RNA helicase RhlE</fullName>
        <ecNumber evidence="11">3.6.4.13</ecNumber>
    </submittedName>
</protein>
<keyword evidence="2 11" id="KW-0378">Hydrolase</keyword>
<dbReference type="PROSITE" id="PS51194">
    <property type="entry name" value="HELICASE_CTER"/>
    <property type="match status" value="1"/>
</dbReference>
<evidence type="ECO:0000313" key="12">
    <source>
        <dbReference type="Proteomes" id="UP000837803"/>
    </source>
</evidence>
<dbReference type="PROSITE" id="PS51192">
    <property type="entry name" value="HELICASE_ATP_BIND_1"/>
    <property type="match status" value="1"/>
</dbReference>
<comment type="similarity">
    <text evidence="5">Belongs to the DEAD box helicase family.</text>
</comment>
<feature type="compositionally biased region" description="Basic and acidic residues" evidence="7">
    <location>
        <begin position="405"/>
        <end position="414"/>
    </location>
</feature>
<evidence type="ECO:0000256" key="1">
    <source>
        <dbReference type="ARBA" id="ARBA00022741"/>
    </source>
</evidence>
<evidence type="ECO:0000256" key="5">
    <source>
        <dbReference type="ARBA" id="ARBA00038437"/>
    </source>
</evidence>
<dbReference type="InterPro" id="IPR001650">
    <property type="entry name" value="Helicase_C-like"/>
</dbReference>
<keyword evidence="4" id="KW-0067">ATP-binding</keyword>
<dbReference type="EC" id="3.6.4.13" evidence="11"/>
<dbReference type="CDD" id="cd18787">
    <property type="entry name" value="SF2_C_DEAD"/>
    <property type="match status" value="1"/>
</dbReference>
<evidence type="ECO:0000259" key="9">
    <source>
        <dbReference type="PROSITE" id="PS51194"/>
    </source>
</evidence>
<feature type="domain" description="DEAD-box RNA helicase Q" evidence="10">
    <location>
        <begin position="1"/>
        <end position="29"/>
    </location>
</feature>
<keyword evidence="3 11" id="KW-0347">Helicase</keyword>
<dbReference type="InterPro" id="IPR011545">
    <property type="entry name" value="DEAD/DEAH_box_helicase_dom"/>
</dbReference>
<keyword evidence="1" id="KW-0547">Nucleotide-binding</keyword>
<dbReference type="Proteomes" id="UP000837803">
    <property type="component" value="Unassembled WGS sequence"/>
</dbReference>
<dbReference type="SMART" id="SM00487">
    <property type="entry name" value="DEXDc"/>
    <property type="match status" value="1"/>
</dbReference>
<feature type="domain" description="Helicase C-terminal" evidence="9">
    <location>
        <begin position="230"/>
        <end position="377"/>
    </location>
</feature>